<name>A0A0M3IQ25_ASCLU</name>
<feature type="domain" description="ERAP1-like C-terminal" evidence="3">
    <location>
        <begin position="5"/>
        <end position="150"/>
    </location>
</feature>
<dbReference type="GO" id="GO:0016020">
    <property type="term" value="C:membrane"/>
    <property type="evidence" value="ECO:0007669"/>
    <property type="project" value="TreeGrafter"/>
</dbReference>
<evidence type="ECO:0000256" key="1">
    <source>
        <dbReference type="ARBA" id="ARBA00010136"/>
    </source>
</evidence>
<feature type="signal peptide" evidence="2">
    <location>
        <begin position="1"/>
        <end position="21"/>
    </location>
</feature>
<protein>
    <submittedName>
        <fullName evidence="5">ERAP1_C domain-containing protein</fullName>
    </submittedName>
</protein>
<sequence length="150" mass="17835">MQIRFMRELVLLKLCVSGYRACIEAIRPKFDELKRSCAYGKLSSKCNRVEPSVRSVVYMVASKYGNQSDFLFLRRKHQEEDYHAERDRLFSAMAFTSNRSNIVDLVKEVLAVKDRDTDFRQKLFELARKNYDNEIISDYIHYNFNELLKK</sequence>
<keyword evidence="4" id="KW-1185">Reference proteome</keyword>
<evidence type="ECO:0000313" key="4">
    <source>
        <dbReference type="Proteomes" id="UP000036681"/>
    </source>
</evidence>
<dbReference type="GO" id="GO:0008270">
    <property type="term" value="F:zinc ion binding"/>
    <property type="evidence" value="ECO:0007669"/>
    <property type="project" value="TreeGrafter"/>
</dbReference>
<dbReference type="AlphaFoldDB" id="A0A0M3IQ25"/>
<dbReference type="GO" id="GO:0005737">
    <property type="term" value="C:cytoplasm"/>
    <property type="evidence" value="ECO:0007669"/>
    <property type="project" value="TreeGrafter"/>
</dbReference>
<comment type="similarity">
    <text evidence="1">Belongs to the peptidase M1 family.</text>
</comment>
<reference evidence="5" key="1">
    <citation type="submission" date="2017-02" db="UniProtKB">
        <authorList>
            <consortium name="WormBaseParasite"/>
        </authorList>
    </citation>
    <scope>IDENTIFICATION</scope>
</reference>
<dbReference type="InterPro" id="IPR050344">
    <property type="entry name" value="Peptidase_M1_aminopeptidases"/>
</dbReference>
<dbReference type="Gene3D" id="1.25.50.20">
    <property type="match status" value="1"/>
</dbReference>
<dbReference type="GO" id="GO:0070006">
    <property type="term" value="F:metalloaminopeptidase activity"/>
    <property type="evidence" value="ECO:0007669"/>
    <property type="project" value="TreeGrafter"/>
</dbReference>
<dbReference type="GO" id="GO:0042277">
    <property type="term" value="F:peptide binding"/>
    <property type="evidence" value="ECO:0007669"/>
    <property type="project" value="TreeGrafter"/>
</dbReference>
<accession>A0A0M3IQ25</accession>
<organism evidence="4 5">
    <name type="scientific">Ascaris lumbricoides</name>
    <name type="common">Giant roundworm</name>
    <dbReference type="NCBI Taxonomy" id="6252"/>
    <lineage>
        <taxon>Eukaryota</taxon>
        <taxon>Metazoa</taxon>
        <taxon>Ecdysozoa</taxon>
        <taxon>Nematoda</taxon>
        <taxon>Chromadorea</taxon>
        <taxon>Rhabditida</taxon>
        <taxon>Spirurina</taxon>
        <taxon>Ascaridomorpha</taxon>
        <taxon>Ascaridoidea</taxon>
        <taxon>Ascarididae</taxon>
        <taxon>Ascaris</taxon>
    </lineage>
</organism>
<dbReference type="GO" id="GO:0043171">
    <property type="term" value="P:peptide catabolic process"/>
    <property type="evidence" value="ECO:0007669"/>
    <property type="project" value="TreeGrafter"/>
</dbReference>
<evidence type="ECO:0000259" key="3">
    <source>
        <dbReference type="Pfam" id="PF11838"/>
    </source>
</evidence>
<dbReference type="GO" id="GO:0005615">
    <property type="term" value="C:extracellular space"/>
    <property type="evidence" value="ECO:0007669"/>
    <property type="project" value="TreeGrafter"/>
</dbReference>
<dbReference type="PANTHER" id="PTHR11533:SF299">
    <property type="entry name" value="AMINOPEPTIDASE"/>
    <property type="match status" value="1"/>
</dbReference>
<evidence type="ECO:0000256" key="2">
    <source>
        <dbReference type="SAM" id="SignalP"/>
    </source>
</evidence>
<dbReference type="Pfam" id="PF11838">
    <property type="entry name" value="ERAP1_C"/>
    <property type="match status" value="1"/>
</dbReference>
<keyword evidence="2" id="KW-0732">Signal</keyword>
<proteinExistence type="inferred from homology"/>
<dbReference type="Proteomes" id="UP000036681">
    <property type="component" value="Unplaced"/>
</dbReference>
<dbReference type="PANTHER" id="PTHR11533">
    <property type="entry name" value="PROTEASE M1 ZINC METALLOPROTEASE"/>
    <property type="match status" value="1"/>
</dbReference>
<feature type="chain" id="PRO_5005657118" evidence="2">
    <location>
        <begin position="22"/>
        <end position="150"/>
    </location>
</feature>
<evidence type="ECO:0000313" key="5">
    <source>
        <dbReference type="WBParaSite" id="ALUE_0002085301-mRNA-1"/>
    </source>
</evidence>
<dbReference type="GO" id="GO:0006508">
    <property type="term" value="P:proteolysis"/>
    <property type="evidence" value="ECO:0007669"/>
    <property type="project" value="TreeGrafter"/>
</dbReference>
<dbReference type="WBParaSite" id="ALUE_0002085301-mRNA-1">
    <property type="protein sequence ID" value="ALUE_0002085301-mRNA-1"/>
    <property type="gene ID" value="ALUE_0002085301"/>
</dbReference>
<dbReference type="InterPro" id="IPR024571">
    <property type="entry name" value="ERAP1-like_C_dom"/>
</dbReference>